<keyword evidence="4" id="KW-0460">Magnesium</keyword>
<keyword evidence="2" id="KW-0479">Metal-binding</keyword>
<proteinExistence type="predicted"/>
<evidence type="ECO:0000256" key="1">
    <source>
        <dbReference type="ARBA" id="ARBA00001946"/>
    </source>
</evidence>
<dbReference type="RefSeq" id="WP_063340851.1">
    <property type="nucleotide sequence ID" value="NZ_LUKJ01000002.1"/>
</dbReference>
<dbReference type="PROSITE" id="PS51785">
    <property type="entry name" value="EXOI_C"/>
    <property type="match status" value="1"/>
</dbReference>
<dbReference type="InterPro" id="IPR012337">
    <property type="entry name" value="RNaseH-like_sf"/>
</dbReference>
<name>A0A166QSR0_PSEFL</name>
<dbReference type="Proteomes" id="UP000076489">
    <property type="component" value="Unassembled WGS sequence"/>
</dbReference>
<comment type="caution">
    <text evidence="7">The sequence shown here is derived from an EMBL/GenBank/DDBJ whole genome shotgun (WGS) entry which is preliminary data.</text>
</comment>
<keyword evidence="3" id="KW-0378">Hydrolase</keyword>
<gene>
    <name evidence="7" type="ORF">A1D17_04495</name>
</gene>
<reference evidence="7 8" key="2">
    <citation type="journal article" date="2018" name="Nature">
        <title>Mutant phenotypes for thousands of bacterial genes of unknown function.</title>
        <authorList>
            <person name="Price M.N."/>
            <person name="Wetmore K.M."/>
            <person name="Waters R.J."/>
            <person name="Callaghan M."/>
            <person name="Ray J."/>
            <person name="Liu H."/>
            <person name="Kuehl J.V."/>
            <person name="Melnyk R.A."/>
            <person name="Lamson J.S."/>
            <person name="Suh Y."/>
            <person name="Carlson H.K."/>
            <person name="Esquivel Z."/>
            <person name="Sadeeshkumar H."/>
            <person name="Chakraborty R."/>
            <person name="Zane G.M."/>
            <person name="Rubin B.E."/>
            <person name="Wall J.D."/>
            <person name="Visel A."/>
            <person name="Bristow J."/>
            <person name="Blow M.J."/>
            <person name="Arkin A.P."/>
            <person name="Deutschbauer A.M."/>
        </authorList>
    </citation>
    <scope>NUCLEOTIDE SEQUENCE [LARGE SCALE GENOMIC DNA]</scope>
    <source>
        <strain evidence="7 8">FW300-N1B4</strain>
    </source>
</reference>
<organism evidence="7 8">
    <name type="scientific">Pseudomonas fluorescens</name>
    <dbReference type="NCBI Taxonomy" id="294"/>
    <lineage>
        <taxon>Bacteria</taxon>
        <taxon>Pseudomonadati</taxon>
        <taxon>Pseudomonadota</taxon>
        <taxon>Gammaproteobacteria</taxon>
        <taxon>Pseudomonadales</taxon>
        <taxon>Pseudomonadaceae</taxon>
        <taxon>Pseudomonas</taxon>
    </lineage>
</organism>
<evidence type="ECO:0000313" key="7">
    <source>
        <dbReference type="EMBL" id="KZN20806.1"/>
    </source>
</evidence>
<dbReference type="SUPFAM" id="SSF53098">
    <property type="entry name" value="Ribonuclease H-like"/>
    <property type="match status" value="1"/>
</dbReference>
<feature type="domain" description="ExoI C-terminal" evidence="6">
    <location>
        <begin position="345"/>
        <end position="470"/>
    </location>
</feature>
<dbReference type="AlphaFoldDB" id="A0A166QSR0"/>
<evidence type="ECO:0000256" key="2">
    <source>
        <dbReference type="ARBA" id="ARBA00022723"/>
    </source>
</evidence>
<dbReference type="Gene3D" id="3.30.1520.20">
    <property type="entry name" value="Exonuclease ExoI, domain 2"/>
    <property type="match status" value="1"/>
</dbReference>
<evidence type="ECO:0000256" key="3">
    <source>
        <dbReference type="ARBA" id="ARBA00022801"/>
    </source>
</evidence>
<dbReference type="InterPro" id="IPR036397">
    <property type="entry name" value="RNaseH_sf"/>
</dbReference>
<dbReference type="GO" id="GO:0003676">
    <property type="term" value="F:nucleic acid binding"/>
    <property type="evidence" value="ECO:0007669"/>
    <property type="project" value="InterPro"/>
</dbReference>
<dbReference type="Pfam" id="PF08411">
    <property type="entry name" value="ExoI_SH3"/>
    <property type="match status" value="1"/>
</dbReference>
<sequence>MPVHFYDAITVGAGSSHGQVAQFHSVLLSKDQPPLLTATVVRLRDDLWIDPECFDDHDLFDSPLEEGQSEYEWSREAVRLFSMRGCLHIGFGSSAGYDPYIRNTLYRNLAEFPNTGHHNESRNLDLATVIRAVHALRPETLPWDLGPRIETDLDIRHRLMWDSGMAPSNRALNIMQLLSDLHGSSASLVGFALSRTSTSQLKDALGFEDGSISSLSSIKPCFLCHESIMTTRRAGVFMPVSVDINNPDIVYLADLESDLSDLCNPDYPALNTLERSTVEETNLPLVRVDLSTIPFMASLSAIRKEDAARLGIDVSVVIANVERLREATGVVRRLLDEPIMSEISLPADADHRRLAGNYSEADSRLIARLHENQLFDWPGILDGAADFRLRELGKRMLLRYAPGVMSEHEQANWRQRVMTRVVGTVLTPDRVEMILKEAEHNATAMPTARGICDLSSRIQRLLGSEDFASN</sequence>
<comment type="cofactor">
    <cofactor evidence="1">
        <name>Mg(2+)</name>
        <dbReference type="ChEBI" id="CHEBI:18420"/>
    </cofactor>
</comment>
<evidence type="ECO:0000313" key="8">
    <source>
        <dbReference type="Proteomes" id="UP000076489"/>
    </source>
</evidence>
<dbReference type="OrthoDB" id="6957222at2"/>
<dbReference type="InterPro" id="IPR058561">
    <property type="entry name" value="Exonuc_1_C"/>
</dbReference>
<dbReference type="InterPro" id="IPR038649">
    <property type="entry name" value="EXOI_SH3_sf"/>
</dbReference>
<accession>A0A166QSR0</accession>
<dbReference type="InterPro" id="IPR034747">
    <property type="entry name" value="EXOI_SH3"/>
</dbReference>
<feature type="domain" description="ExoI SH3-like" evidence="5">
    <location>
        <begin position="186"/>
        <end position="342"/>
    </location>
</feature>
<dbReference type="Gene3D" id="3.30.420.10">
    <property type="entry name" value="Ribonuclease H-like superfamily/Ribonuclease H"/>
    <property type="match status" value="1"/>
</dbReference>
<evidence type="ECO:0000259" key="5">
    <source>
        <dbReference type="PROSITE" id="PS51784"/>
    </source>
</evidence>
<dbReference type="EMBL" id="LUKJ01000002">
    <property type="protein sequence ID" value="KZN20806.1"/>
    <property type="molecule type" value="Genomic_DNA"/>
</dbReference>
<dbReference type="InterPro" id="IPR013620">
    <property type="entry name" value="Exonuc_1_SH3"/>
</dbReference>
<evidence type="ECO:0000259" key="6">
    <source>
        <dbReference type="PROSITE" id="PS51785"/>
    </source>
</evidence>
<reference evidence="8" key="1">
    <citation type="submission" date="2016-03" db="EMBL/GenBank/DDBJ databases">
        <authorList>
            <person name="Ray J."/>
            <person name="Price M."/>
            <person name="Deutschbauer A."/>
        </authorList>
    </citation>
    <scope>NUCLEOTIDE SEQUENCE [LARGE SCALE GENOMIC DNA]</scope>
    <source>
        <strain evidence="8">FW300-N1B4</strain>
    </source>
</reference>
<dbReference type="GO" id="GO:0046872">
    <property type="term" value="F:metal ion binding"/>
    <property type="evidence" value="ECO:0007669"/>
    <property type="project" value="UniProtKB-KW"/>
</dbReference>
<dbReference type="PROSITE" id="PS51784">
    <property type="entry name" value="EXOI_SH3"/>
    <property type="match status" value="1"/>
</dbReference>
<evidence type="ECO:0000256" key="4">
    <source>
        <dbReference type="ARBA" id="ARBA00022842"/>
    </source>
</evidence>
<dbReference type="GO" id="GO:0006281">
    <property type="term" value="P:DNA repair"/>
    <property type="evidence" value="ECO:0007669"/>
    <property type="project" value="InterPro"/>
</dbReference>
<dbReference type="GO" id="GO:0008310">
    <property type="term" value="F:single-stranded DNA 3'-5' DNA exonuclease activity"/>
    <property type="evidence" value="ECO:0007669"/>
    <property type="project" value="InterPro"/>
</dbReference>
<protein>
    <submittedName>
        <fullName evidence="7">Uncharacterized protein</fullName>
    </submittedName>
</protein>